<name>A0A7C3KIX2_9CYAN</name>
<dbReference type="AlphaFoldDB" id="A0A7C3KIX2"/>
<proteinExistence type="predicted"/>
<accession>A0A7C3KIX2</accession>
<dbReference type="EMBL" id="DSRU01000365">
    <property type="protein sequence ID" value="HFN01068.1"/>
    <property type="molecule type" value="Genomic_DNA"/>
</dbReference>
<protein>
    <submittedName>
        <fullName evidence="1">Uncharacterized protein</fullName>
    </submittedName>
</protein>
<gene>
    <name evidence="1" type="ORF">ENR64_25590</name>
</gene>
<organism evidence="1">
    <name type="scientific">Oscillatoriales cyanobacterium SpSt-418</name>
    <dbReference type="NCBI Taxonomy" id="2282169"/>
    <lineage>
        <taxon>Bacteria</taxon>
        <taxon>Bacillati</taxon>
        <taxon>Cyanobacteriota</taxon>
        <taxon>Cyanophyceae</taxon>
        <taxon>Oscillatoriophycideae</taxon>
        <taxon>Oscillatoriales</taxon>
    </lineage>
</organism>
<reference evidence="1" key="1">
    <citation type="journal article" date="2020" name="mSystems">
        <title>Genome- and Community-Level Interaction Insights into Carbon Utilization and Element Cycling Functions of Hydrothermarchaeota in Hydrothermal Sediment.</title>
        <authorList>
            <person name="Zhou Z."/>
            <person name="Liu Y."/>
            <person name="Xu W."/>
            <person name="Pan J."/>
            <person name="Luo Z.H."/>
            <person name="Li M."/>
        </authorList>
    </citation>
    <scope>NUCLEOTIDE SEQUENCE [LARGE SCALE GENOMIC DNA]</scope>
    <source>
        <strain evidence="1">SpSt-418</strain>
    </source>
</reference>
<comment type="caution">
    <text evidence="1">The sequence shown here is derived from an EMBL/GenBank/DDBJ whole genome shotgun (WGS) entry which is preliminary data.</text>
</comment>
<sequence>MNTQLVNSIIQVIFSLSEEEQALIREKLLLSYSESSTSELVRLAETGGAFHFLEQEPDLYTVTDGEPLP</sequence>
<evidence type="ECO:0000313" key="1">
    <source>
        <dbReference type="EMBL" id="HFN01068.1"/>
    </source>
</evidence>